<dbReference type="GO" id="GO:0005789">
    <property type="term" value="C:endoplasmic reticulum membrane"/>
    <property type="evidence" value="ECO:0007669"/>
    <property type="project" value="TreeGrafter"/>
</dbReference>
<dbReference type="InParanoid" id="D8LG44"/>
<protein>
    <recommendedName>
        <fullName evidence="10">Sphingomyelin synthase-like domain-containing protein</fullName>
    </recommendedName>
</protein>
<evidence type="ECO:0000256" key="6">
    <source>
        <dbReference type="ARBA" id="ARBA00022989"/>
    </source>
</evidence>
<keyword evidence="12" id="KW-1185">Reference proteome</keyword>
<feature type="transmembrane region" description="Helical" evidence="9">
    <location>
        <begin position="39"/>
        <end position="58"/>
    </location>
</feature>
<comment type="similarity">
    <text evidence="2">Belongs to the sphingomyelin synthase family.</text>
</comment>
<keyword evidence="5" id="KW-0746">Sphingolipid metabolism</keyword>
<comment type="subcellular location">
    <subcellularLocation>
        <location evidence="1">Membrane</location>
        <topology evidence="1">Multi-pass membrane protein</topology>
    </subcellularLocation>
</comment>
<dbReference type="InterPro" id="IPR045221">
    <property type="entry name" value="Sphingomyelin_synth-like"/>
</dbReference>
<evidence type="ECO:0000259" key="10">
    <source>
        <dbReference type="Pfam" id="PF14360"/>
    </source>
</evidence>
<dbReference type="GO" id="GO:0000139">
    <property type="term" value="C:Golgi membrane"/>
    <property type="evidence" value="ECO:0007669"/>
    <property type="project" value="TreeGrafter"/>
</dbReference>
<evidence type="ECO:0000256" key="2">
    <source>
        <dbReference type="ARBA" id="ARBA00005441"/>
    </source>
</evidence>
<dbReference type="STRING" id="2880.D8LG44"/>
<feature type="transmembrane region" description="Helical" evidence="9">
    <location>
        <begin position="158"/>
        <end position="178"/>
    </location>
</feature>
<reference evidence="11 12" key="1">
    <citation type="journal article" date="2010" name="Nature">
        <title>The Ectocarpus genome and the independent evolution of multicellularity in brown algae.</title>
        <authorList>
            <person name="Cock J.M."/>
            <person name="Sterck L."/>
            <person name="Rouze P."/>
            <person name="Scornet D."/>
            <person name="Allen A.E."/>
            <person name="Amoutzias G."/>
            <person name="Anthouard V."/>
            <person name="Artiguenave F."/>
            <person name="Aury J.M."/>
            <person name="Badger J.H."/>
            <person name="Beszteri B."/>
            <person name="Billiau K."/>
            <person name="Bonnet E."/>
            <person name="Bothwell J.H."/>
            <person name="Bowler C."/>
            <person name="Boyen C."/>
            <person name="Brownlee C."/>
            <person name="Carrano C.J."/>
            <person name="Charrier B."/>
            <person name="Cho G.Y."/>
            <person name="Coelho S.M."/>
            <person name="Collen J."/>
            <person name="Corre E."/>
            <person name="Da Silva C."/>
            <person name="Delage L."/>
            <person name="Delaroque N."/>
            <person name="Dittami S.M."/>
            <person name="Doulbeau S."/>
            <person name="Elias M."/>
            <person name="Farnham G."/>
            <person name="Gachon C.M."/>
            <person name="Gschloessl B."/>
            <person name="Heesch S."/>
            <person name="Jabbari K."/>
            <person name="Jubin C."/>
            <person name="Kawai H."/>
            <person name="Kimura K."/>
            <person name="Kloareg B."/>
            <person name="Kupper F.C."/>
            <person name="Lang D."/>
            <person name="Le Bail A."/>
            <person name="Leblanc C."/>
            <person name="Lerouge P."/>
            <person name="Lohr M."/>
            <person name="Lopez P.J."/>
            <person name="Martens C."/>
            <person name="Maumus F."/>
            <person name="Michel G."/>
            <person name="Miranda-Saavedra D."/>
            <person name="Morales J."/>
            <person name="Moreau H."/>
            <person name="Motomura T."/>
            <person name="Nagasato C."/>
            <person name="Napoli C.A."/>
            <person name="Nelson D.R."/>
            <person name="Nyvall-Collen P."/>
            <person name="Peters A.F."/>
            <person name="Pommier C."/>
            <person name="Potin P."/>
            <person name="Poulain J."/>
            <person name="Quesneville H."/>
            <person name="Read B."/>
            <person name="Rensing S.A."/>
            <person name="Ritter A."/>
            <person name="Rousvoal S."/>
            <person name="Samanta M."/>
            <person name="Samson G."/>
            <person name="Schroeder D.C."/>
            <person name="Segurens B."/>
            <person name="Strittmatter M."/>
            <person name="Tonon T."/>
            <person name="Tregear J.W."/>
            <person name="Valentin K."/>
            <person name="von Dassow P."/>
            <person name="Yamagishi T."/>
            <person name="Van de Peer Y."/>
            <person name="Wincker P."/>
        </authorList>
    </citation>
    <scope>NUCLEOTIDE SEQUENCE [LARGE SCALE GENOMIC DNA]</scope>
    <source>
        <strain evidence="12">Ec32 / CCAP1310/4</strain>
    </source>
</reference>
<organism evidence="11 12">
    <name type="scientific">Ectocarpus siliculosus</name>
    <name type="common">Brown alga</name>
    <name type="synonym">Conferva siliculosa</name>
    <dbReference type="NCBI Taxonomy" id="2880"/>
    <lineage>
        <taxon>Eukaryota</taxon>
        <taxon>Sar</taxon>
        <taxon>Stramenopiles</taxon>
        <taxon>Ochrophyta</taxon>
        <taxon>PX clade</taxon>
        <taxon>Phaeophyceae</taxon>
        <taxon>Ectocarpales</taxon>
        <taxon>Ectocarpaceae</taxon>
        <taxon>Ectocarpus</taxon>
    </lineage>
</organism>
<sequence>MREMRGFLLWMAVILAHMVQVPMLWFVFWQGVDSPWRPLSDILTLALPGLAFFRTLFFDRRTRCRFIADWFRLMSVTYLMRCLCVTLTSLPGPAPHCEALSGYDRPRGWHDVATRLGPLMGDFRTCGDLLFSGHTAWTTVSMLLLTKSFRRAPRLVYALVKSTGFLYLLTMATCTIAGRKHYTVDVALAVVIAGLTFFRFQA</sequence>
<evidence type="ECO:0000256" key="3">
    <source>
        <dbReference type="ARBA" id="ARBA00022679"/>
    </source>
</evidence>
<dbReference type="PANTHER" id="PTHR21290:SF62">
    <property type="entry name" value="PHOSPHATIDYLINOSITOL:CERAMIDE INOSITOLPHOSPHOTRANSFERASE 1-RELATED"/>
    <property type="match status" value="1"/>
</dbReference>
<gene>
    <name evidence="11" type="ORF">Esi_0157_0035</name>
</gene>
<dbReference type="OrthoDB" id="422827at2759"/>
<keyword evidence="4 9" id="KW-0812">Transmembrane</keyword>
<dbReference type="EMBL" id="FN648120">
    <property type="protein sequence ID" value="CBN78943.1"/>
    <property type="molecule type" value="Genomic_DNA"/>
</dbReference>
<keyword evidence="7" id="KW-0443">Lipid metabolism</keyword>
<dbReference type="EMBL" id="FN649748">
    <property type="protein sequence ID" value="CBN78943.1"/>
    <property type="molecule type" value="Genomic_DNA"/>
</dbReference>
<dbReference type="AlphaFoldDB" id="D8LG44"/>
<proteinExistence type="inferred from homology"/>
<evidence type="ECO:0000256" key="8">
    <source>
        <dbReference type="ARBA" id="ARBA00023136"/>
    </source>
</evidence>
<dbReference type="GO" id="GO:0005886">
    <property type="term" value="C:plasma membrane"/>
    <property type="evidence" value="ECO:0007669"/>
    <property type="project" value="TreeGrafter"/>
</dbReference>
<evidence type="ECO:0000256" key="9">
    <source>
        <dbReference type="SAM" id="Phobius"/>
    </source>
</evidence>
<feature type="domain" description="Sphingomyelin synthase-like" evidence="10">
    <location>
        <begin position="125"/>
        <end position="198"/>
    </location>
</feature>
<dbReference type="GO" id="GO:0046513">
    <property type="term" value="P:ceramide biosynthetic process"/>
    <property type="evidence" value="ECO:0007669"/>
    <property type="project" value="TreeGrafter"/>
</dbReference>
<keyword evidence="3" id="KW-0808">Transferase</keyword>
<evidence type="ECO:0000313" key="12">
    <source>
        <dbReference type="Proteomes" id="UP000002630"/>
    </source>
</evidence>
<name>D8LG44_ECTSI</name>
<feature type="transmembrane region" description="Helical" evidence="9">
    <location>
        <begin position="184"/>
        <end position="200"/>
    </location>
</feature>
<keyword evidence="6 9" id="KW-1133">Transmembrane helix</keyword>
<keyword evidence="8 9" id="KW-0472">Membrane</keyword>
<evidence type="ECO:0000256" key="5">
    <source>
        <dbReference type="ARBA" id="ARBA00022919"/>
    </source>
</evidence>
<accession>D8LG44</accession>
<evidence type="ECO:0000256" key="4">
    <source>
        <dbReference type="ARBA" id="ARBA00022692"/>
    </source>
</evidence>
<dbReference type="InterPro" id="IPR025749">
    <property type="entry name" value="Sphingomyelin_synth-like_dom"/>
</dbReference>
<evidence type="ECO:0000256" key="1">
    <source>
        <dbReference type="ARBA" id="ARBA00004141"/>
    </source>
</evidence>
<dbReference type="GO" id="GO:0033188">
    <property type="term" value="F:sphingomyelin synthase activity"/>
    <property type="evidence" value="ECO:0007669"/>
    <property type="project" value="TreeGrafter"/>
</dbReference>
<dbReference type="Proteomes" id="UP000002630">
    <property type="component" value="Linkage Group LG23"/>
</dbReference>
<feature type="transmembrane region" description="Helical" evidence="9">
    <location>
        <begin position="7"/>
        <end position="27"/>
    </location>
</feature>
<dbReference type="GO" id="GO:0047493">
    <property type="term" value="F:ceramide cholinephosphotransferase activity"/>
    <property type="evidence" value="ECO:0007669"/>
    <property type="project" value="TreeGrafter"/>
</dbReference>
<dbReference type="Pfam" id="PF14360">
    <property type="entry name" value="PAP2_C"/>
    <property type="match status" value="1"/>
</dbReference>
<evidence type="ECO:0000313" key="11">
    <source>
        <dbReference type="EMBL" id="CBN78943.1"/>
    </source>
</evidence>
<dbReference type="PANTHER" id="PTHR21290">
    <property type="entry name" value="SPHINGOMYELIN SYNTHETASE"/>
    <property type="match status" value="1"/>
</dbReference>
<evidence type="ECO:0000256" key="7">
    <source>
        <dbReference type="ARBA" id="ARBA00023098"/>
    </source>
</evidence>